<protein>
    <submittedName>
        <fullName evidence="2">Uncharacterized protein</fullName>
    </submittedName>
</protein>
<feature type="compositionally biased region" description="Basic and acidic residues" evidence="1">
    <location>
        <begin position="1"/>
        <end position="17"/>
    </location>
</feature>
<evidence type="ECO:0000313" key="3">
    <source>
        <dbReference type="Proteomes" id="UP000441797"/>
    </source>
</evidence>
<reference evidence="2 3" key="1">
    <citation type="journal article" date="2019" name="Front. Microbiol.">
        <title>Genomic Features for Desiccation Tolerance and Sugar Biosynthesis in the Extremophile Gloeocapsopsis sp. UTEX B3054.</title>
        <authorList>
            <person name="Urrejola C."/>
            <person name="Alcorta J."/>
            <person name="Salas L."/>
            <person name="Vasquez M."/>
            <person name="Polz M.F."/>
            <person name="Vicuna R."/>
            <person name="Diez B."/>
        </authorList>
    </citation>
    <scope>NUCLEOTIDE SEQUENCE [LARGE SCALE GENOMIC DNA]</scope>
    <source>
        <strain evidence="2 3">1H9</strain>
    </source>
</reference>
<evidence type="ECO:0000313" key="2">
    <source>
        <dbReference type="EMBL" id="MUL39378.1"/>
    </source>
</evidence>
<proteinExistence type="predicted"/>
<organism evidence="2 3">
    <name type="scientific">Gloeocapsopsis dulcis AAB1 = 1H9</name>
    <dbReference type="NCBI Taxonomy" id="1433147"/>
    <lineage>
        <taxon>Bacteria</taxon>
        <taxon>Bacillati</taxon>
        <taxon>Cyanobacteriota</taxon>
        <taxon>Cyanophyceae</taxon>
        <taxon>Oscillatoriophycideae</taxon>
        <taxon>Chroococcales</taxon>
        <taxon>Chroococcaceae</taxon>
        <taxon>Gloeocapsopsis</taxon>
        <taxon>Gloeocapsopsis dulcis</taxon>
    </lineage>
</organism>
<comment type="caution">
    <text evidence="2">The sequence shown here is derived from an EMBL/GenBank/DDBJ whole genome shotgun (WGS) entry which is preliminary data.</text>
</comment>
<name>A0A6N8G1T2_9CHRO</name>
<dbReference type="OrthoDB" id="508414at2"/>
<sequence>MNSHRRDAESHERENQRPKATSSKNSSTPQTNKTYTDFIQTLSDNEREKFREFALLKAKNLPKEPTLPERWVEANWQELYAQFKLTTEAAAYVANTDWTQHPDWKDWLAQMREGVPRFVALRTCFDNKTRKAISDWADERGLIWGAES</sequence>
<evidence type="ECO:0000256" key="1">
    <source>
        <dbReference type="SAM" id="MobiDB-lite"/>
    </source>
</evidence>
<dbReference type="RefSeq" id="WP_105221019.1">
    <property type="nucleotide sequence ID" value="NZ_CAWNSU010000079.1"/>
</dbReference>
<accession>A0A6N8G1T2</accession>
<dbReference type="AlphaFoldDB" id="A0A6N8G1T2"/>
<feature type="region of interest" description="Disordered" evidence="1">
    <location>
        <begin position="1"/>
        <end position="38"/>
    </location>
</feature>
<keyword evidence="3" id="KW-1185">Reference proteome</keyword>
<dbReference type="EMBL" id="NAPY01000077">
    <property type="protein sequence ID" value="MUL39378.1"/>
    <property type="molecule type" value="Genomic_DNA"/>
</dbReference>
<gene>
    <name evidence="2" type="ORF">BWI75_24630</name>
</gene>
<dbReference type="Proteomes" id="UP000441797">
    <property type="component" value="Unassembled WGS sequence"/>
</dbReference>
<feature type="compositionally biased region" description="Polar residues" evidence="1">
    <location>
        <begin position="18"/>
        <end position="38"/>
    </location>
</feature>